<dbReference type="Pfam" id="PF03706">
    <property type="entry name" value="LPG_synthase_TM"/>
    <property type="match status" value="1"/>
</dbReference>
<feature type="transmembrane region" description="Helical" evidence="6">
    <location>
        <begin position="262"/>
        <end position="282"/>
    </location>
</feature>
<evidence type="ECO:0000313" key="8">
    <source>
        <dbReference type="Proteomes" id="UP000780875"/>
    </source>
</evidence>
<organism evidence="7 8">
    <name type="scientific">Nocardioides mangrovi</name>
    <dbReference type="NCBI Taxonomy" id="2874580"/>
    <lineage>
        <taxon>Bacteria</taxon>
        <taxon>Bacillati</taxon>
        <taxon>Actinomycetota</taxon>
        <taxon>Actinomycetes</taxon>
        <taxon>Propionibacteriales</taxon>
        <taxon>Nocardioidaceae</taxon>
        <taxon>Nocardioides</taxon>
    </lineage>
</organism>
<feature type="transmembrane region" description="Helical" evidence="6">
    <location>
        <begin position="109"/>
        <end position="128"/>
    </location>
</feature>
<keyword evidence="3 6" id="KW-0812">Transmembrane</keyword>
<keyword evidence="5 6" id="KW-0472">Membrane</keyword>
<feature type="transmembrane region" description="Helical" evidence="6">
    <location>
        <begin position="209"/>
        <end position="231"/>
    </location>
</feature>
<keyword evidence="8" id="KW-1185">Reference proteome</keyword>
<dbReference type="Proteomes" id="UP000780875">
    <property type="component" value="Unassembled WGS sequence"/>
</dbReference>
<evidence type="ECO:0000256" key="1">
    <source>
        <dbReference type="ARBA" id="ARBA00004651"/>
    </source>
</evidence>
<evidence type="ECO:0000256" key="5">
    <source>
        <dbReference type="ARBA" id="ARBA00023136"/>
    </source>
</evidence>
<keyword evidence="2" id="KW-1003">Cell membrane</keyword>
<sequence length="316" mass="33337">MALVVTVVVVRLVGRVDWGEVRDALAHLDWWQAPVLVVLLLVRQVLNALPLALYIPGVSAVRATQNDQVAILMSTVAPPPSDLALRMAMFSSWGVPVPKGMAGTVMNTLTFYIVRFGAPAAGFVLLAATGGEVGYRWADLVSILVSVAILVGVLLVVRSDALARRVGVAAGRAATRVRRTVDPEAWAAACVRFRGDVAARFRHGFPRSLLALCGMLAVDLTMLVLALRFVGVSTSEAALSTIAVAYLFAYPFTLFPFSGLGIVDALVLAAVVDVGGAEVEAAAVAGLLVWRVFTIGGPLALGAVSLALWRRRPVTS</sequence>
<feature type="transmembrane region" description="Helical" evidence="6">
    <location>
        <begin position="31"/>
        <end position="55"/>
    </location>
</feature>
<evidence type="ECO:0000256" key="4">
    <source>
        <dbReference type="ARBA" id="ARBA00022989"/>
    </source>
</evidence>
<protein>
    <submittedName>
        <fullName evidence="7">Lysylphosphatidylglycerol synthase domain-containing protein</fullName>
    </submittedName>
</protein>
<evidence type="ECO:0000256" key="2">
    <source>
        <dbReference type="ARBA" id="ARBA00022475"/>
    </source>
</evidence>
<keyword evidence="4 6" id="KW-1133">Transmembrane helix</keyword>
<feature type="transmembrane region" description="Helical" evidence="6">
    <location>
        <begin position="288"/>
        <end position="309"/>
    </location>
</feature>
<gene>
    <name evidence="7" type="ORF">K8U61_21275</name>
</gene>
<name>A0ABS7UIW9_9ACTN</name>
<dbReference type="EMBL" id="JAIQZJ010000016">
    <property type="protein sequence ID" value="MBZ5740717.1"/>
    <property type="molecule type" value="Genomic_DNA"/>
</dbReference>
<feature type="transmembrane region" description="Helical" evidence="6">
    <location>
        <begin position="140"/>
        <end position="157"/>
    </location>
</feature>
<comment type="subcellular location">
    <subcellularLocation>
        <location evidence="1">Cell membrane</location>
        <topology evidence="1">Multi-pass membrane protein</topology>
    </subcellularLocation>
</comment>
<reference evidence="7 8" key="1">
    <citation type="submission" date="2021-09" db="EMBL/GenBank/DDBJ databases">
        <title>Whole genome sequence of Nocardioides sp. GBK3QG-3.</title>
        <authorList>
            <person name="Tuo L."/>
        </authorList>
    </citation>
    <scope>NUCLEOTIDE SEQUENCE [LARGE SCALE GENOMIC DNA]</scope>
    <source>
        <strain evidence="7 8">GBK3QG-3</strain>
    </source>
</reference>
<dbReference type="InterPro" id="IPR022791">
    <property type="entry name" value="L-PG_synthase/AglD"/>
</dbReference>
<evidence type="ECO:0000256" key="3">
    <source>
        <dbReference type="ARBA" id="ARBA00022692"/>
    </source>
</evidence>
<comment type="caution">
    <text evidence="7">The sequence shown here is derived from an EMBL/GenBank/DDBJ whole genome shotgun (WGS) entry which is preliminary data.</text>
</comment>
<evidence type="ECO:0000256" key="6">
    <source>
        <dbReference type="SAM" id="Phobius"/>
    </source>
</evidence>
<evidence type="ECO:0000313" key="7">
    <source>
        <dbReference type="EMBL" id="MBZ5740717.1"/>
    </source>
</evidence>
<proteinExistence type="predicted"/>
<accession>A0ABS7UIW9</accession>
<dbReference type="RefSeq" id="WP_224125073.1">
    <property type="nucleotide sequence ID" value="NZ_JAIQZJ010000016.1"/>
</dbReference>